<gene>
    <name evidence="1" type="ORF">RPERSI_LOCUS13793</name>
</gene>
<sequence length="256" mass="30019">MRIFAIPVLRNHFAYFCHGKPKRGTYLSKITDFAAKKWDQLYHAEKTSWKGKLYITGQQLLDRIDHQEYFLKSIPLKEEVEKIFSSKENVNVKNNIQMNEKGGKFAAEEEKNNDVLLLYPSKVVKPEQVMTTLEQMLGQRLPYHRKYMIYSALCVPLTSTFTLIPVIPNIPLFYNLFRLYSHYKAFKGAQYLQLIISDKRLMPTDSNVLDQIYDGIDLNNCDILDENRIHRIAHEFNVLTIDVDVILRIILSTKKR</sequence>
<organism evidence="1 2">
    <name type="scientific">Racocetra persica</name>
    <dbReference type="NCBI Taxonomy" id="160502"/>
    <lineage>
        <taxon>Eukaryota</taxon>
        <taxon>Fungi</taxon>
        <taxon>Fungi incertae sedis</taxon>
        <taxon>Mucoromycota</taxon>
        <taxon>Glomeromycotina</taxon>
        <taxon>Glomeromycetes</taxon>
        <taxon>Diversisporales</taxon>
        <taxon>Gigasporaceae</taxon>
        <taxon>Racocetra</taxon>
    </lineage>
</organism>
<dbReference type="Proteomes" id="UP000789920">
    <property type="component" value="Unassembled WGS sequence"/>
</dbReference>
<evidence type="ECO:0000313" key="2">
    <source>
        <dbReference type="Proteomes" id="UP000789920"/>
    </source>
</evidence>
<reference evidence="1" key="1">
    <citation type="submission" date="2021-06" db="EMBL/GenBank/DDBJ databases">
        <authorList>
            <person name="Kallberg Y."/>
            <person name="Tangrot J."/>
            <person name="Rosling A."/>
        </authorList>
    </citation>
    <scope>NUCLEOTIDE SEQUENCE</scope>
    <source>
        <strain evidence="1">MA461A</strain>
    </source>
</reference>
<proteinExistence type="predicted"/>
<keyword evidence="2" id="KW-1185">Reference proteome</keyword>
<dbReference type="EMBL" id="CAJVQC010030991">
    <property type="protein sequence ID" value="CAG8747210.1"/>
    <property type="molecule type" value="Genomic_DNA"/>
</dbReference>
<name>A0ACA9QGD0_9GLOM</name>
<evidence type="ECO:0000313" key="1">
    <source>
        <dbReference type="EMBL" id="CAG8747210.1"/>
    </source>
</evidence>
<protein>
    <submittedName>
        <fullName evidence="1">1993_t:CDS:1</fullName>
    </submittedName>
</protein>
<accession>A0ACA9QGD0</accession>
<comment type="caution">
    <text evidence="1">The sequence shown here is derived from an EMBL/GenBank/DDBJ whole genome shotgun (WGS) entry which is preliminary data.</text>
</comment>